<evidence type="ECO:0000256" key="5">
    <source>
        <dbReference type="HAMAP-Rule" id="MF_00731"/>
    </source>
</evidence>
<evidence type="ECO:0000313" key="9">
    <source>
        <dbReference type="EMBL" id="TGB01017.1"/>
    </source>
</evidence>
<sequence length="494" mass="55438">MHTMDEWIHKRGWMTPERIALVGESDQYTYRELSREVHRMAGVLKHKLHLKKGDRLAILSQNREAYMIAYFAVAQIGVIVVPLNIRLTAAELAYQVKDSGATAMLYEEEMGELYVELTSLVNFENAYLFDDIHHARYKEIPREGNSDDPFIICYTSGTTGNPKGAVLTQENMFWNAINNQHALDLTSDDRTLVILPLFHIGGIGLFALPTLLTGGTMYMPRRFDPEQVIDWIEEYKLTVVMGVPTIHSAIRQSPSFETANFESVRWFYSGGAPCQKELIQAYVERGLPFGQGFGMTETAPTVFMIAKEDYRRKAGSIGKPVTFCDVKLVREDGTTAGPGEVGELLIKGPNVMKEYWGLPEKTAETIQDGWLHSGDLAKQDEEGFFYIAGRKKDMIISGGENIYPLEVEQVISELPSVDEVAVVGSRDARWGEVPVAFVSFVGDPISKEDIQAFCKKRLAKYKVPTEVIVLDELPKNATGKIDKKTLHQQVVVSE</sequence>
<feature type="domain" description="AMP-dependent synthetase/ligase" evidence="7">
    <location>
        <begin position="15"/>
        <end position="356"/>
    </location>
</feature>
<dbReference type="PANTHER" id="PTHR43201">
    <property type="entry name" value="ACYL-COA SYNTHETASE"/>
    <property type="match status" value="1"/>
</dbReference>
<evidence type="ECO:0000256" key="4">
    <source>
        <dbReference type="ARBA" id="ARBA00022840"/>
    </source>
</evidence>
<dbReference type="HAMAP" id="MF_00731">
    <property type="entry name" value="MenE"/>
    <property type="match status" value="1"/>
</dbReference>
<keyword evidence="1 5" id="KW-0474">Menaquinone biosynthesis</keyword>
<dbReference type="PANTHER" id="PTHR43201:SF5">
    <property type="entry name" value="MEDIUM-CHAIN ACYL-COA LIGASE ACSF2, MITOCHONDRIAL"/>
    <property type="match status" value="1"/>
</dbReference>
<comment type="caution">
    <text evidence="9">The sequence shown here is derived from an EMBL/GenBank/DDBJ whole genome shotgun (WGS) entry which is preliminary data.</text>
</comment>
<dbReference type="GO" id="GO:0008756">
    <property type="term" value="F:o-succinylbenzoate-CoA ligase activity"/>
    <property type="evidence" value="ECO:0007669"/>
    <property type="project" value="UniProtKB-UniRule"/>
</dbReference>
<dbReference type="NCBIfam" id="TIGR01923">
    <property type="entry name" value="menE"/>
    <property type="match status" value="1"/>
</dbReference>
<dbReference type="GO" id="GO:0031956">
    <property type="term" value="F:medium-chain fatty acid-CoA ligase activity"/>
    <property type="evidence" value="ECO:0007669"/>
    <property type="project" value="TreeGrafter"/>
</dbReference>
<keyword evidence="10" id="KW-1185">Reference proteome</keyword>
<comment type="function">
    <text evidence="5">Converts 2-succinylbenzoate (OSB) to 2-succinylbenzoyl-CoA (OSB-CoA).</text>
</comment>
<dbReference type="FunFam" id="3.30.300.30:FF:000008">
    <property type="entry name" value="2,3-dihydroxybenzoate-AMP ligase"/>
    <property type="match status" value="1"/>
</dbReference>
<comment type="pathway">
    <text evidence="5">Quinol/quinone metabolism; menaquinone biosynthesis.</text>
</comment>
<feature type="domain" description="AMP-binding enzyme C-terminal" evidence="8">
    <location>
        <begin position="406"/>
        <end position="480"/>
    </location>
</feature>
<dbReference type="Pfam" id="PF13193">
    <property type="entry name" value="AMP-binding_C"/>
    <property type="match status" value="1"/>
</dbReference>
<gene>
    <name evidence="5 9" type="primary">menE</name>
    <name evidence="9" type="ORF">E4663_17860</name>
</gene>
<feature type="transmembrane region" description="Helical" evidence="6">
    <location>
        <begin position="65"/>
        <end position="85"/>
    </location>
</feature>
<evidence type="ECO:0000259" key="8">
    <source>
        <dbReference type="Pfam" id="PF13193"/>
    </source>
</evidence>
<feature type="transmembrane region" description="Helical" evidence="6">
    <location>
        <begin position="193"/>
        <end position="212"/>
    </location>
</feature>
<dbReference type="GO" id="GO:0006631">
    <property type="term" value="P:fatty acid metabolic process"/>
    <property type="evidence" value="ECO:0007669"/>
    <property type="project" value="TreeGrafter"/>
</dbReference>
<evidence type="ECO:0000313" key="10">
    <source>
        <dbReference type="Proteomes" id="UP000297982"/>
    </source>
</evidence>
<dbReference type="GO" id="GO:0009234">
    <property type="term" value="P:menaquinone biosynthetic process"/>
    <property type="evidence" value="ECO:0007669"/>
    <property type="project" value="UniProtKB-UniRule"/>
</dbReference>
<dbReference type="InterPro" id="IPR045851">
    <property type="entry name" value="AMP-bd_C_sf"/>
</dbReference>
<dbReference type="UniPathway" id="UPA00079"/>
<evidence type="ECO:0000259" key="7">
    <source>
        <dbReference type="Pfam" id="PF00501"/>
    </source>
</evidence>
<evidence type="ECO:0000256" key="2">
    <source>
        <dbReference type="ARBA" id="ARBA00022598"/>
    </source>
</evidence>
<evidence type="ECO:0000256" key="1">
    <source>
        <dbReference type="ARBA" id="ARBA00022428"/>
    </source>
</evidence>
<dbReference type="GO" id="GO:0005524">
    <property type="term" value="F:ATP binding"/>
    <property type="evidence" value="ECO:0007669"/>
    <property type="project" value="UniProtKB-KW"/>
</dbReference>
<dbReference type="UniPathway" id="UPA01057">
    <property type="reaction ID" value="UER00166"/>
</dbReference>
<dbReference type="Gene3D" id="3.30.300.30">
    <property type="match status" value="1"/>
</dbReference>
<protein>
    <recommendedName>
        <fullName evidence="5">2-succinylbenzoate--CoA ligase</fullName>
        <ecNumber evidence="5">6.2.1.26</ecNumber>
    </recommendedName>
    <alternativeName>
        <fullName evidence="5">o-succinylbenzoyl-CoA synthetase</fullName>
        <shortName evidence="5">OSB-CoA synthetase</shortName>
    </alternativeName>
</protein>
<keyword evidence="6" id="KW-0812">Transmembrane</keyword>
<dbReference type="InterPro" id="IPR025110">
    <property type="entry name" value="AMP-bd_C"/>
</dbReference>
<dbReference type="RefSeq" id="WP_135328633.1">
    <property type="nucleotide sequence ID" value="NZ_SRJC01000008.1"/>
</dbReference>
<dbReference type="NCBIfam" id="NF004837">
    <property type="entry name" value="PRK06187.1"/>
    <property type="match status" value="1"/>
</dbReference>
<dbReference type="Gene3D" id="3.40.50.12780">
    <property type="entry name" value="N-terminal domain of ligase-like"/>
    <property type="match status" value="1"/>
</dbReference>
<evidence type="ECO:0000256" key="3">
    <source>
        <dbReference type="ARBA" id="ARBA00022741"/>
    </source>
</evidence>
<keyword evidence="4 5" id="KW-0067">ATP-binding</keyword>
<dbReference type="STRING" id="192814.GCA_900166575_00156"/>
<name>A0A4Z0GUV9_9BACI</name>
<keyword evidence="6" id="KW-0472">Membrane</keyword>
<dbReference type="AlphaFoldDB" id="A0A4Z0GUV9"/>
<dbReference type="Proteomes" id="UP000297982">
    <property type="component" value="Unassembled WGS sequence"/>
</dbReference>
<dbReference type="Pfam" id="PF00501">
    <property type="entry name" value="AMP-binding"/>
    <property type="match status" value="1"/>
</dbReference>
<dbReference type="EC" id="6.2.1.26" evidence="5"/>
<comment type="similarity">
    <text evidence="5">Belongs to the ATP-dependent AMP-binding enzyme family. MenE subfamily.</text>
</comment>
<comment type="catalytic activity">
    <reaction evidence="5">
        <text>2-succinylbenzoate + ATP + CoA = 2-succinylbenzoyl-CoA + AMP + diphosphate</text>
        <dbReference type="Rhea" id="RHEA:17009"/>
        <dbReference type="ChEBI" id="CHEBI:18325"/>
        <dbReference type="ChEBI" id="CHEBI:30616"/>
        <dbReference type="ChEBI" id="CHEBI:33019"/>
        <dbReference type="ChEBI" id="CHEBI:57287"/>
        <dbReference type="ChEBI" id="CHEBI:57364"/>
        <dbReference type="ChEBI" id="CHEBI:456215"/>
        <dbReference type="EC" id="6.2.1.26"/>
    </reaction>
</comment>
<dbReference type="InterPro" id="IPR010192">
    <property type="entry name" value="MenE"/>
</dbReference>
<keyword evidence="3 5" id="KW-0547">Nucleotide-binding</keyword>
<proteinExistence type="inferred from homology"/>
<comment type="pathway">
    <text evidence="5">Quinol/quinone metabolism; 1,4-dihydroxy-2-naphthoate biosynthesis; 1,4-dihydroxy-2-naphthoate from chorismate: step 5/7.</text>
</comment>
<dbReference type="InterPro" id="IPR042099">
    <property type="entry name" value="ANL_N_sf"/>
</dbReference>
<evidence type="ECO:0000256" key="6">
    <source>
        <dbReference type="SAM" id="Phobius"/>
    </source>
</evidence>
<keyword evidence="2 5" id="KW-0436">Ligase</keyword>
<dbReference type="InterPro" id="IPR020845">
    <property type="entry name" value="AMP-binding_CS"/>
</dbReference>
<dbReference type="PROSITE" id="PS00455">
    <property type="entry name" value="AMP_BINDING"/>
    <property type="match status" value="1"/>
</dbReference>
<keyword evidence="6" id="KW-1133">Transmembrane helix</keyword>
<dbReference type="InterPro" id="IPR000873">
    <property type="entry name" value="AMP-dep_synth/lig_dom"/>
</dbReference>
<dbReference type="CDD" id="cd17631">
    <property type="entry name" value="FACL_FadD13-like"/>
    <property type="match status" value="1"/>
</dbReference>
<dbReference type="EMBL" id="SRJC01000008">
    <property type="protein sequence ID" value="TGB01017.1"/>
    <property type="molecule type" value="Genomic_DNA"/>
</dbReference>
<dbReference type="SUPFAM" id="SSF56801">
    <property type="entry name" value="Acetyl-CoA synthetase-like"/>
    <property type="match status" value="1"/>
</dbReference>
<accession>A0A4Z0GUV9</accession>
<organism evidence="9 10">
    <name type="scientific">Halobacillus salinus</name>
    <dbReference type="NCBI Taxonomy" id="192814"/>
    <lineage>
        <taxon>Bacteria</taxon>
        <taxon>Bacillati</taxon>
        <taxon>Bacillota</taxon>
        <taxon>Bacilli</taxon>
        <taxon>Bacillales</taxon>
        <taxon>Bacillaceae</taxon>
        <taxon>Halobacillus</taxon>
    </lineage>
</organism>
<reference evidence="9 10" key="1">
    <citation type="journal article" date="2003" name="Int. J. Syst. Evol. Microbiol.">
        <title>Halobacillus salinus sp. nov., isolated from a salt lake on the coast of the East Sea in Korea.</title>
        <authorList>
            <person name="Yoon J.H."/>
            <person name="Kang K.H."/>
            <person name="Park Y.H."/>
        </authorList>
    </citation>
    <scope>NUCLEOTIDE SEQUENCE [LARGE SCALE GENOMIC DNA]</scope>
    <source>
        <strain evidence="9 10">HSL-3</strain>
    </source>
</reference>